<protein>
    <recommendedName>
        <fullName evidence="2">histidine kinase</fullName>
        <ecNumber evidence="2">2.7.13.3</ecNumber>
    </recommendedName>
</protein>
<keyword evidence="9" id="KW-1133">Transmembrane helix</keyword>
<dbReference type="InterPro" id="IPR036890">
    <property type="entry name" value="HATPase_C_sf"/>
</dbReference>
<name>W9H8R2_9PROT</name>
<dbReference type="PATRIC" id="fig|1385369.3.peg.99"/>
<dbReference type="InterPro" id="IPR005467">
    <property type="entry name" value="His_kinase_dom"/>
</dbReference>
<dbReference type="GO" id="GO:0000155">
    <property type="term" value="F:phosphorelay sensor kinase activity"/>
    <property type="evidence" value="ECO:0007669"/>
    <property type="project" value="InterPro"/>
</dbReference>
<keyword evidence="8" id="KW-0902">Two-component regulatory system</keyword>
<dbReference type="EC" id="2.7.13.3" evidence="2"/>
<evidence type="ECO:0000256" key="6">
    <source>
        <dbReference type="ARBA" id="ARBA00022777"/>
    </source>
</evidence>
<dbReference type="PANTHER" id="PTHR43065">
    <property type="entry name" value="SENSOR HISTIDINE KINASE"/>
    <property type="match status" value="1"/>
</dbReference>
<sequence>MRSLRGRLLALWILLLASAGSTGFLLVEFYRQSATVQVAQAETAVARACQDITDRYAFFTAGWARPAVVDADPALKADLVLVVQSALARSLGVEGGIWQARSGSLAYAYPTYEGTGPKSDLPAAELSAISRINNDALDSERPVGLRRAGQSQTLVLQACPLPPPIRDATAWAMTRAFTGQGPAFNQLLAGLALLTVTVLGSALFLGRLLLIFSRRIAVLEQTLATHDQNAHEWGKGDLPVLERTGERELDRLVDALNATGQRLADARRRASTAERLAAVGRLLAGMAHEIRNPIAAMRLKAENALASHDPERGRGALTAILDQIARLDGLLRDLLALTQHREPRREPVDIASLLSLCANLHRDLAEAKGIVVEVVIDAAIQAGDERPCLDAGQIARCLDNLVLNAIQTIPEGGGTIQLGAFRNGETLLLRVSDTGPGVRDDLRQHLFEPFVTGRADGTGLGLAITREIALAHGGDARLVKTGRGATFEIELPWQPS</sequence>
<keyword evidence="7" id="KW-0067">ATP-binding</keyword>
<dbReference type="Proteomes" id="UP000019486">
    <property type="component" value="Unassembled WGS sequence"/>
</dbReference>
<dbReference type="PRINTS" id="PR00344">
    <property type="entry name" value="BCTRLSENSOR"/>
</dbReference>
<dbReference type="GO" id="GO:0005524">
    <property type="term" value="F:ATP binding"/>
    <property type="evidence" value="ECO:0007669"/>
    <property type="project" value="UniProtKB-KW"/>
</dbReference>
<evidence type="ECO:0000313" key="11">
    <source>
        <dbReference type="EMBL" id="EWY42449.1"/>
    </source>
</evidence>
<evidence type="ECO:0000256" key="9">
    <source>
        <dbReference type="SAM" id="Phobius"/>
    </source>
</evidence>
<evidence type="ECO:0000256" key="5">
    <source>
        <dbReference type="ARBA" id="ARBA00022741"/>
    </source>
</evidence>
<comment type="catalytic activity">
    <reaction evidence="1">
        <text>ATP + protein L-histidine = ADP + protein N-phospho-L-histidine.</text>
        <dbReference type="EC" id="2.7.13.3"/>
    </reaction>
</comment>
<organism evidence="11 12">
    <name type="scientific">Skermanella stibiiresistens SB22</name>
    <dbReference type="NCBI Taxonomy" id="1385369"/>
    <lineage>
        <taxon>Bacteria</taxon>
        <taxon>Pseudomonadati</taxon>
        <taxon>Pseudomonadota</taxon>
        <taxon>Alphaproteobacteria</taxon>
        <taxon>Rhodospirillales</taxon>
        <taxon>Azospirillaceae</taxon>
        <taxon>Skermanella</taxon>
    </lineage>
</organism>
<dbReference type="PANTHER" id="PTHR43065:SF10">
    <property type="entry name" value="PEROXIDE STRESS-ACTIVATED HISTIDINE KINASE MAK3"/>
    <property type="match status" value="1"/>
</dbReference>
<dbReference type="PROSITE" id="PS50109">
    <property type="entry name" value="HIS_KIN"/>
    <property type="match status" value="1"/>
</dbReference>
<evidence type="ECO:0000256" key="8">
    <source>
        <dbReference type="ARBA" id="ARBA00023012"/>
    </source>
</evidence>
<dbReference type="InterPro" id="IPR003661">
    <property type="entry name" value="HisK_dim/P_dom"/>
</dbReference>
<dbReference type="InterPro" id="IPR004358">
    <property type="entry name" value="Sig_transdc_His_kin-like_C"/>
</dbReference>
<keyword evidence="3" id="KW-0597">Phosphoprotein</keyword>
<dbReference type="Pfam" id="PF00512">
    <property type="entry name" value="HisKA"/>
    <property type="match status" value="1"/>
</dbReference>
<evidence type="ECO:0000259" key="10">
    <source>
        <dbReference type="PROSITE" id="PS50109"/>
    </source>
</evidence>
<reference evidence="11 12" key="1">
    <citation type="submission" date="2013-08" db="EMBL/GenBank/DDBJ databases">
        <title>The genome sequence of Skermanella stibiiresistens.</title>
        <authorList>
            <person name="Zhu W."/>
            <person name="Wang G."/>
        </authorList>
    </citation>
    <scope>NUCLEOTIDE SEQUENCE [LARGE SCALE GENOMIC DNA]</scope>
    <source>
        <strain evidence="11 12">SB22</strain>
    </source>
</reference>
<dbReference type="SMART" id="SM00388">
    <property type="entry name" value="HisKA"/>
    <property type="match status" value="1"/>
</dbReference>
<evidence type="ECO:0000256" key="4">
    <source>
        <dbReference type="ARBA" id="ARBA00022679"/>
    </source>
</evidence>
<keyword evidence="6 11" id="KW-0418">Kinase</keyword>
<dbReference type="CDD" id="cd00075">
    <property type="entry name" value="HATPase"/>
    <property type="match status" value="1"/>
</dbReference>
<accession>W9H8R2</accession>
<dbReference type="AlphaFoldDB" id="W9H8R2"/>
<keyword evidence="9" id="KW-0812">Transmembrane</keyword>
<dbReference type="EMBL" id="AVFL01000001">
    <property type="protein sequence ID" value="EWY42449.1"/>
    <property type="molecule type" value="Genomic_DNA"/>
</dbReference>
<keyword evidence="4" id="KW-0808">Transferase</keyword>
<dbReference type="Gene3D" id="3.30.565.10">
    <property type="entry name" value="Histidine kinase-like ATPase, C-terminal domain"/>
    <property type="match status" value="1"/>
</dbReference>
<dbReference type="STRING" id="1385369.N825_00490"/>
<gene>
    <name evidence="11" type="ORF">N825_00490</name>
</gene>
<dbReference type="Pfam" id="PF02518">
    <property type="entry name" value="HATPase_c"/>
    <property type="match status" value="1"/>
</dbReference>
<dbReference type="SMART" id="SM00387">
    <property type="entry name" value="HATPase_c"/>
    <property type="match status" value="1"/>
</dbReference>
<evidence type="ECO:0000256" key="3">
    <source>
        <dbReference type="ARBA" id="ARBA00022553"/>
    </source>
</evidence>
<evidence type="ECO:0000313" key="12">
    <source>
        <dbReference type="Proteomes" id="UP000019486"/>
    </source>
</evidence>
<evidence type="ECO:0000256" key="2">
    <source>
        <dbReference type="ARBA" id="ARBA00012438"/>
    </source>
</evidence>
<dbReference type="Gene3D" id="1.10.287.130">
    <property type="match status" value="1"/>
</dbReference>
<dbReference type="InterPro" id="IPR036097">
    <property type="entry name" value="HisK_dim/P_sf"/>
</dbReference>
<keyword evidence="9" id="KW-0472">Membrane</keyword>
<dbReference type="InterPro" id="IPR003594">
    <property type="entry name" value="HATPase_dom"/>
</dbReference>
<keyword evidence="12" id="KW-1185">Reference proteome</keyword>
<feature type="transmembrane region" description="Helical" evidence="9">
    <location>
        <begin position="187"/>
        <end position="210"/>
    </location>
</feature>
<proteinExistence type="predicted"/>
<feature type="domain" description="Histidine kinase" evidence="10">
    <location>
        <begin position="285"/>
        <end position="495"/>
    </location>
</feature>
<dbReference type="SUPFAM" id="SSF47384">
    <property type="entry name" value="Homodimeric domain of signal transducing histidine kinase"/>
    <property type="match status" value="1"/>
</dbReference>
<dbReference type="SUPFAM" id="SSF55874">
    <property type="entry name" value="ATPase domain of HSP90 chaperone/DNA topoisomerase II/histidine kinase"/>
    <property type="match status" value="1"/>
</dbReference>
<evidence type="ECO:0000256" key="7">
    <source>
        <dbReference type="ARBA" id="ARBA00022840"/>
    </source>
</evidence>
<evidence type="ECO:0000256" key="1">
    <source>
        <dbReference type="ARBA" id="ARBA00000085"/>
    </source>
</evidence>
<dbReference type="CDD" id="cd00082">
    <property type="entry name" value="HisKA"/>
    <property type="match status" value="1"/>
</dbReference>
<comment type="caution">
    <text evidence="11">The sequence shown here is derived from an EMBL/GenBank/DDBJ whole genome shotgun (WGS) entry which is preliminary data.</text>
</comment>
<keyword evidence="5" id="KW-0547">Nucleotide-binding</keyword>